<dbReference type="KEGG" id="chya:V22_34220"/>
<feature type="transmembrane region" description="Helical" evidence="7">
    <location>
        <begin position="21"/>
        <end position="42"/>
    </location>
</feature>
<evidence type="ECO:0000313" key="9">
    <source>
        <dbReference type="Proteomes" id="UP000319976"/>
    </source>
</evidence>
<feature type="transmembrane region" description="Helical" evidence="7">
    <location>
        <begin position="120"/>
        <end position="142"/>
    </location>
</feature>
<keyword evidence="8" id="KW-0449">Lipoprotein</keyword>
<evidence type="ECO:0000313" key="8">
    <source>
        <dbReference type="EMBL" id="QDT66157.1"/>
    </source>
</evidence>
<gene>
    <name evidence="8" type="primary">lgt_2</name>
    <name evidence="7" type="synonym">lgt</name>
    <name evidence="8" type="ORF">V22_34220</name>
</gene>
<dbReference type="OrthoDB" id="871140at2"/>
<dbReference type="PANTHER" id="PTHR30589:SF0">
    <property type="entry name" value="PHOSPHATIDYLGLYCEROL--PROLIPOPROTEIN DIACYLGLYCERYL TRANSFERASE"/>
    <property type="match status" value="1"/>
</dbReference>
<feature type="transmembrane region" description="Helical" evidence="7">
    <location>
        <begin position="327"/>
        <end position="344"/>
    </location>
</feature>
<comment type="similarity">
    <text evidence="1 7">Belongs to the Lgt family.</text>
</comment>
<feature type="transmembrane region" description="Helical" evidence="7">
    <location>
        <begin position="163"/>
        <end position="188"/>
    </location>
</feature>
<keyword evidence="4 7" id="KW-0812">Transmembrane</keyword>
<dbReference type="NCBIfam" id="TIGR00544">
    <property type="entry name" value="lgt"/>
    <property type="match status" value="1"/>
</dbReference>
<dbReference type="EMBL" id="CP036316">
    <property type="protein sequence ID" value="QDT66157.1"/>
    <property type="molecule type" value="Genomic_DNA"/>
</dbReference>
<feature type="transmembrane region" description="Helical" evidence="7">
    <location>
        <begin position="229"/>
        <end position="246"/>
    </location>
</feature>
<keyword evidence="9" id="KW-1185">Reference proteome</keyword>
<comment type="catalytic activity">
    <reaction evidence="7">
        <text>L-cysteinyl-[prolipoprotein] + a 1,2-diacyl-sn-glycero-3-phospho-(1'-sn-glycerol) = an S-1,2-diacyl-sn-glyceryl-L-cysteinyl-[prolipoprotein] + sn-glycerol 1-phosphate + H(+)</text>
        <dbReference type="Rhea" id="RHEA:56712"/>
        <dbReference type="Rhea" id="RHEA-COMP:14679"/>
        <dbReference type="Rhea" id="RHEA-COMP:14680"/>
        <dbReference type="ChEBI" id="CHEBI:15378"/>
        <dbReference type="ChEBI" id="CHEBI:29950"/>
        <dbReference type="ChEBI" id="CHEBI:57685"/>
        <dbReference type="ChEBI" id="CHEBI:64716"/>
        <dbReference type="ChEBI" id="CHEBI:140658"/>
        <dbReference type="EC" id="2.5.1.145"/>
    </reaction>
</comment>
<reference evidence="8 9" key="1">
    <citation type="submission" date="2019-02" db="EMBL/GenBank/DDBJ databases">
        <title>Deep-cultivation of Planctomycetes and their phenomic and genomic characterization uncovers novel biology.</title>
        <authorList>
            <person name="Wiegand S."/>
            <person name="Jogler M."/>
            <person name="Boedeker C."/>
            <person name="Pinto D."/>
            <person name="Vollmers J."/>
            <person name="Rivas-Marin E."/>
            <person name="Kohn T."/>
            <person name="Peeters S.H."/>
            <person name="Heuer A."/>
            <person name="Rast P."/>
            <person name="Oberbeckmann S."/>
            <person name="Bunk B."/>
            <person name="Jeske O."/>
            <person name="Meyerdierks A."/>
            <person name="Storesund J.E."/>
            <person name="Kallscheuer N."/>
            <person name="Luecker S."/>
            <person name="Lage O.M."/>
            <person name="Pohl T."/>
            <person name="Merkel B.J."/>
            <person name="Hornburger P."/>
            <person name="Mueller R.-W."/>
            <person name="Bruemmer F."/>
            <person name="Labrenz M."/>
            <person name="Spormann A.M."/>
            <person name="Op den Camp H."/>
            <person name="Overmann J."/>
            <person name="Amann R."/>
            <person name="Jetten M.S.M."/>
            <person name="Mascher T."/>
            <person name="Medema M.H."/>
            <person name="Devos D.P."/>
            <person name="Kaster A.-K."/>
            <person name="Ovreas L."/>
            <person name="Rohde M."/>
            <person name="Galperin M.Y."/>
            <person name="Jogler C."/>
        </authorList>
    </citation>
    <scope>NUCLEOTIDE SEQUENCE [LARGE SCALE GENOMIC DNA]</scope>
    <source>
        <strain evidence="8 9">V22</strain>
    </source>
</reference>
<accession>A0A517TCR2</accession>
<feature type="transmembrane region" description="Helical" evidence="7">
    <location>
        <begin position="290"/>
        <end position="307"/>
    </location>
</feature>
<dbReference type="GO" id="GO:0005886">
    <property type="term" value="C:plasma membrane"/>
    <property type="evidence" value="ECO:0007669"/>
    <property type="project" value="UniProtKB-SubCell"/>
</dbReference>
<dbReference type="RefSeq" id="WP_145265027.1">
    <property type="nucleotide sequence ID" value="NZ_CP036316.1"/>
</dbReference>
<dbReference type="PANTHER" id="PTHR30589">
    <property type="entry name" value="PROLIPOPROTEIN DIACYLGLYCERYL TRANSFERASE"/>
    <property type="match status" value="1"/>
</dbReference>
<evidence type="ECO:0000256" key="1">
    <source>
        <dbReference type="ARBA" id="ARBA00007150"/>
    </source>
</evidence>
<keyword evidence="5 7" id="KW-1133">Transmembrane helix</keyword>
<feature type="transmembrane region" description="Helical" evidence="7">
    <location>
        <begin position="62"/>
        <end position="82"/>
    </location>
</feature>
<name>A0A517TCR2_9PLAN</name>
<keyword evidence="8" id="KW-0328">Glycosyltransferase</keyword>
<keyword evidence="2 7" id="KW-1003">Cell membrane</keyword>
<organism evidence="8 9">
    <name type="scientific">Calycomorphotria hydatis</name>
    <dbReference type="NCBI Taxonomy" id="2528027"/>
    <lineage>
        <taxon>Bacteria</taxon>
        <taxon>Pseudomonadati</taxon>
        <taxon>Planctomycetota</taxon>
        <taxon>Planctomycetia</taxon>
        <taxon>Planctomycetales</taxon>
        <taxon>Planctomycetaceae</taxon>
        <taxon>Calycomorphotria</taxon>
    </lineage>
</organism>
<feature type="transmembrane region" description="Helical" evidence="7">
    <location>
        <begin position="89"/>
        <end position="108"/>
    </location>
</feature>
<evidence type="ECO:0000256" key="6">
    <source>
        <dbReference type="ARBA" id="ARBA00023136"/>
    </source>
</evidence>
<evidence type="ECO:0000256" key="7">
    <source>
        <dbReference type="HAMAP-Rule" id="MF_01147"/>
    </source>
</evidence>
<feature type="transmembrane region" description="Helical" evidence="7">
    <location>
        <begin position="200"/>
        <end position="222"/>
    </location>
</feature>
<evidence type="ECO:0000256" key="5">
    <source>
        <dbReference type="ARBA" id="ARBA00022989"/>
    </source>
</evidence>
<dbReference type="AlphaFoldDB" id="A0A517TCR2"/>
<dbReference type="InterPro" id="IPR001640">
    <property type="entry name" value="Lgt"/>
</dbReference>
<feature type="transmembrane region" description="Helical" evidence="7">
    <location>
        <begin position="266"/>
        <end position="283"/>
    </location>
</feature>
<keyword evidence="6 7" id="KW-0472">Membrane</keyword>
<keyword evidence="3 7" id="KW-0808">Transferase</keyword>
<evidence type="ECO:0000256" key="3">
    <source>
        <dbReference type="ARBA" id="ARBA00022679"/>
    </source>
</evidence>
<dbReference type="Pfam" id="PF01790">
    <property type="entry name" value="LGT"/>
    <property type="match status" value="1"/>
</dbReference>
<dbReference type="UniPathway" id="UPA00664"/>
<proteinExistence type="inferred from homology"/>
<evidence type="ECO:0000256" key="4">
    <source>
        <dbReference type="ARBA" id="ARBA00022692"/>
    </source>
</evidence>
<dbReference type="Proteomes" id="UP000319976">
    <property type="component" value="Chromosome"/>
</dbReference>
<feature type="binding site" evidence="7">
    <location>
        <position position="213"/>
    </location>
    <ligand>
        <name>a 1,2-diacyl-sn-glycero-3-phospho-(1'-sn-glycerol)</name>
        <dbReference type="ChEBI" id="CHEBI:64716"/>
    </ligand>
</feature>
<evidence type="ECO:0000256" key="2">
    <source>
        <dbReference type="ARBA" id="ARBA00022475"/>
    </source>
</evidence>
<comment type="pathway">
    <text evidence="7">Protein modification; lipoprotein biosynthesis (diacylglyceryl transfer).</text>
</comment>
<comment type="subcellular location">
    <subcellularLocation>
        <location evidence="7">Cell membrane</location>
        <topology evidence="7">Multi-pass membrane protein</topology>
    </subcellularLocation>
</comment>
<comment type="function">
    <text evidence="7">Catalyzes the transfer of the diacylglyceryl group from phosphatidylglycerol to the sulfhydryl group of the N-terminal cysteine of a prolipoprotein, the first step in the formation of mature lipoproteins.</text>
</comment>
<dbReference type="GO" id="GO:0042158">
    <property type="term" value="P:lipoprotein biosynthetic process"/>
    <property type="evidence" value="ECO:0007669"/>
    <property type="project" value="UniProtKB-UniRule"/>
</dbReference>
<comment type="caution">
    <text evidence="7">Lacks conserved residue(s) required for the propagation of feature annotation.</text>
</comment>
<dbReference type="GO" id="GO:0008961">
    <property type="term" value="F:phosphatidylglycerol-prolipoprotein diacylglyceryl transferase activity"/>
    <property type="evidence" value="ECO:0007669"/>
    <property type="project" value="UniProtKB-UniRule"/>
</dbReference>
<sequence>MRQVLFRIHVDSLFSFTPIDGVFAVGLIVVFAAWCIYGTVLFRQLVYDWADRTEPVDVVSPIVVWTVIAGLILSLPLWASSLLPAGIPIYGYGLMVFLGFATGGWLAAKRAGSVGLNPEIVWDLLMWVFIAGIGGARLFYLIQYRDRIFSSDMSLPQRLFTAVNLSDGGLVLFGGVLMVVVAMVVFSYRNKISPLLMADIVVPSFFVGLMFGRIGCLLNGCCFGDRCELPWGIQFPAGSVPFSILVERGFLDPASEATFPLHPTQIYSSLNAGLLALVTSALFRLRPPHGAVLAFGLMTYPITRFLIEFIRGDEMGKFGTGLTISQLLSLGMVAAGAVLAAWVWRELWLKSGPGAASPAA</sequence>
<protein>
    <recommendedName>
        <fullName evidence="7">Phosphatidylglycerol--prolipoprotein diacylglyceryl transferase</fullName>
        <ecNumber evidence="7">2.5.1.145</ecNumber>
    </recommendedName>
</protein>
<dbReference type="HAMAP" id="MF_01147">
    <property type="entry name" value="Lgt"/>
    <property type="match status" value="1"/>
</dbReference>
<dbReference type="EC" id="2.5.1.145" evidence="7"/>